<organism evidence="2 3">
    <name type="scientific">Paenibacillus agricola</name>
    <dbReference type="NCBI Taxonomy" id="2716264"/>
    <lineage>
        <taxon>Bacteria</taxon>
        <taxon>Bacillati</taxon>
        <taxon>Bacillota</taxon>
        <taxon>Bacilli</taxon>
        <taxon>Bacillales</taxon>
        <taxon>Paenibacillaceae</taxon>
        <taxon>Paenibacillus</taxon>
    </lineage>
</organism>
<evidence type="ECO:0000313" key="2">
    <source>
        <dbReference type="EMBL" id="NHN35538.1"/>
    </source>
</evidence>
<protein>
    <submittedName>
        <fullName evidence="2">Uncharacterized protein</fullName>
    </submittedName>
</protein>
<evidence type="ECO:0000256" key="1">
    <source>
        <dbReference type="SAM" id="SignalP"/>
    </source>
</evidence>
<reference evidence="2" key="1">
    <citation type="submission" date="2020-03" db="EMBL/GenBank/DDBJ databases">
        <title>Draft sequencing of Paenibacilllus sp. S3N08.</title>
        <authorList>
            <person name="Kim D.-U."/>
        </authorList>
    </citation>
    <scope>NUCLEOTIDE SEQUENCE</scope>
    <source>
        <strain evidence="2">S3N08</strain>
    </source>
</reference>
<name>A0ABX0JIT8_9BACL</name>
<comment type="caution">
    <text evidence="2">The sequence shown here is derived from an EMBL/GenBank/DDBJ whole genome shotgun (WGS) entry which is preliminary data.</text>
</comment>
<keyword evidence="3" id="KW-1185">Reference proteome</keyword>
<proteinExistence type="predicted"/>
<keyword evidence="1" id="KW-0732">Signal</keyword>
<gene>
    <name evidence="2" type="ORF">G9U52_38285</name>
</gene>
<dbReference type="Proteomes" id="UP001165962">
    <property type="component" value="Unassembled WGS sequence"/>
</dbReference>
<feature type="chain" id="PRO_5047464993" evidence="1">
    <location>
        <begin position="27"/>
        <end position="294"/>
    </location>
</feature>
<dbReference type="RefSeq" id="WP_166158579.1">
    <property type="nucleotide sequence ID" value="NZ_JAAOIW010000043.1"/>
</dbReference>
<dbReference type="EMBL" id="JAAOIW010000043">
    <property type="protein sequence ID" value="NHN35538.1"/>
    <property type="molecule type" value="Genomic_DNA"/>
</dbReference>
<accession>A0ABX0JIT8</accession>
<sequence>MKWSACIRIALLFSIIFMLAAPFVGAAPAAGYMRGKIITSSYANMGNLTDGNDATLITIPAGGAVDYLFPEGAINITSYYMVGGANARFVPILPNGGWGTEYPAKVASGAYTDIPSTLAKGFKIRNIGGGAISVNEVDLLPIPSVQRIFGDNPNVYKMAGTWVNKTFSDGSTGIRSAGAGKIRLKLMSNVTTATVFMYYGATNGSGEVYLNGVLAGYANSNLTSAKLFPIVITGLSTTTVNTILIDTYPAGPFPNSEFVGMEFDGTILNGAFLSDPSNLVVDSKTYDSAVVTWK</sequence>
<feature type="non-terminal residue" evidence="2">
    <location>
        <position position="294"/>
    </location>
</feature>
<feature type="signal peptide" evidence="1">
    <location>
        <begin position="1"/>
        <end position="26"/>
    </location>
</feature>
<evidence type="ECO:0000313" key="3">
    <source>
        <dbReference type="Proteomes" id="UP001165962"/>
    </source>
</evidence>